<organism evidence="1">
    <name type="scientific">Paraprevotella clara</name>
    <dbReference type="NCBI Taxonomy" id="454154"/>
    <lineage>
        <taxon>Bacteria</taxon>
        <taxon>Pseudomonadati</taxon>
        <taxon>Bacteroidota</taxon>
        <taxon>Bacteroidia</taxon>
        <taxon>Bacteroidales</taxon>
        <taxon>Prevotellaceae</taxon>
        <taxon>Paraprevotella</taxon>
    </lineage>
</organism>
<evidence type="ECO:0000313" key="1">
    <source>
        <dbReference type="EMBL" id="VYT89145.1"/>
    </source>
</evidence>
<dbReference type="RefSeq" id="WP_288607668.1">
    <property type="nucleotide sequence ID" value="NZ_CACRUT010000008.1"/>
</dbReference>
<accession>A0A6N3A9X1</accession>
<reference evidence="1" key="1">
    <citation type="submission" date="2019-11" db="EMBL/GenBank/DDBJ databases">
        <authorList>
            <person name="Feng L."/>
        </authorList>
    </citation>
    <scope>NUCLEOTIDE SEQUENCE</scope>
    <source>
        <strain evidence="1">PclaraLFYP37</strain>
    </source>
</reference>
<gene>
    <name evidence="1" type="ORF">PCLFYP37_01394</name>
</gene>
<protein>
    <submittedName>
        <fullName evidence="1">Uncharacterized protein</fullName>
    </submittedName>
</protein>
<dbReference type="AlphaFoldDB" id="A0A6N3A9X1"/>
<dbReference type="EMBL" id="CACRUT010000008">
    <property type="protein sequence ID" value="VYT89145.1"/>
    <property type="molecule type" value="Genomic_DNA"/>
</dbReference>
<name>A0A6N3A9X1_9BACT</name>
<sequence length="84" mass="9404">MKGMNLEKEMAVHCGKVTDSMETLETLCCEEAEKLLATLDVPEGGRVEVPFWTEDFPELIAVGKFSRDKSGKVIYELDFSESTL</sequence>
<proteinExistence type="predicted"/>